<reference evidence="2" key="1">
    <citation type="journal article" date="2023" name="Science">
        <title>Elucidation of the pathway for biosynthesis of saponin adjuvants from the soapbark tree.</title>
        <authorList>
            <person name="Reed J."/>
            <person name="Orme A."/>
            <person name="El-Demerdash A."/>
            <person name="Owen C."/>
            <person name="Martin L.B.B."/>
            <person name="Misra R.C."/>
            <person name="Kikuchi S."/>
            <person name="Rejzek M."/>
            <person name="Martin A.C."/>
            <person name="Harkess A."/>
            <person name="Leebens-Mack J."/>
            <person name="Louveau T."/>
            <person name="Stephenson M.J."/>
            <person name="Osbourn A."/>
        </authorList>
    </citation>
    <scope>NUCLEOTIDE SEQUENCE</scope>
    <source>
        <strain evidence="2">S10</strain>
    </source>
</reference>
<comment type="caution">
    <text evidence="2">The sequence shown here is derived from an EMBL/GenBank/DDBJ whole genome shotgun (WGS) entry which is preliminary data.</text>
</comment>
<evidence type="ECO:0000313" key="2">
    <source>
        <dbReference type="EMBL" id="KAJ7974952.1"/>
    </source>
</evidence>
<keyword evidence="3" id="KW-1185">Reference proteome</keyword>
<dbReference type="EMBL" id="JARAOO010000003">
    <property type="protein sequence ID" value="KAJ7974952.1"/>
    <property type="molecule type" value="Genomic_DNA"/>
</dbReference>
<dbReference type="PANTHER" id="PTHR46213">
    <property type="entry name" value="TRANSCRIPTIONAL ACTIVATOR DEMETER"/>
    <property type="match status" value="1"/>
</dbReference>
<feature type="compositionally biased region" description="Basic and acidic residues" evidence="1">
    <location>
        <begin position="302"/>
        <end position="329"/>
    </location>
</feature>
<dbReference type="Proteomes" id="UP001163823">
    <property type="component" value="Chromosome 3"/>
</dbReference>
<feature type="region of interest" description="Disordered" evidence="1">
    <location>
        <begin position="499"/>
        <end position="522"/>
    </location>
</feature>
<feature type="region of interest" description="Disordered" evidence="1">
    <location>
        <begin position="296"/>
        <end position="364"/>
    </location>
</feature>
<proteinExistence type="predicted"/>
<evidence type="ECO:0000313" key="3">
    <source>
        <dbReference type="Proteomes" id="UP001163823"/>
    </source>
</evidence>
<dbReference type="KEGG" id="qsa:O6P43_004941"/>
<dbReference type="GO" id="GO:0035514">
    <property type="term" value="F:DNA demethylase activity"/>
    <property type="evidence" value="ECO:0007669"/>
    <property type="project" value="InterPro"/>
</dbReference>
<gene>
    <name evidence="2" type="ORF">O6P43_004941</name>
</gene>
<protein>
    <submittedName>
        <fullName evidence="2">Transcriptional activator DEMETER-like</fullName>
    </submittedName>
</protein>
<organism evidence="2 3">
    <name type="scientific">Quillaja saponaria</name>
    <name type="common">Soap bark tree</name>
    <dbReference type="NCBI Taxonomy" id="32244"/>
    <lineage>
        <taxon>Eukaryota</taxon>
        <taxon>Viridiplantae</taxon>
        <taxon>Streptophyta</taxon>
        <taxon>Embryophyta</taxon>
        <taxon>Tracheophyta</taxon>
        <taxon>Spermatophyta</taxon>
        <taxon>Magnoliopsida</taxon>
        <taxon>eudicotyledons</taxon>
        <taxon>Gunneridae</taxon>
        <taxon>Pentapetalae</taxon>
        <taxon>rosids</taxon>
        <taxon>fabids</taxon>
        <taxon>Fabales</taxon>
        <taxon>Quillajaceae</taxon>
        <taxon>Quillaja</taxon>
    </lineage>
</organism>
<evidence type="ECO:0000256" key="1">
    <source>
        <dbReference type="SAM" id="MobiDB-lite"/>
    </source>
</evidence>
<dbReference type="GO" id="GO:0019104">
    <property type="term" value="F:DNA N-glycosylase activity"/>
    <property type="evidence" value="ECO:0007669"/>
    <property type="project" value="InterPro"/>
</dbReference>
<accession>A0AAD7Q4X2</accession>
<sequence length="552" mass="61849">MNYKGGFWSPQEEEFQRNGSWFPVTPEKSILERSHPIPADRHVTQLGRANWQDLAETGISYIQEMQNPNCPVQMPNPVLQTGRNREYYNLDNSLPGRNQIINHIAGSYNQALRYDIQGLNSTNSTPLELLQTNNAAKVATANRDLNVSINMAANRPLLPKLHSQADSNRRDSHASKLLLNNHSCHPDLLNSSDNLSETSHYGFPMPCQPTYDLNSTPLTDVDAVLSISNSIQLTPITTNWGTNMGNKLSAASSLIISESPIQEKNKPENSTTPIGDEIQQYCDGLLQNIVDSSSAVISTPNRGKEVEQKDSIRGKDQGFDLNKTPDQKAPKRQKHRPKVITEGKPKRIPKTATPKKAESNENLPKKRKYVRKNVLKPVATPQDDLNMDTTNPCGTTTRSCRRTLNFDLENSSSESQGIIVGQQEMQHGSKMTLSITSDTKVTKMCSLENIKYRPNSSFLISQQDARTVENQQTKARGDLTQLLNQKLTDTSAVERQTAAAPLATIEDLPTENSPDNERNLGEGNADLWQERSRNRSIQMHQHYSCRRKWQSQ</sequence>
<dbReference type="PANTHER" id="PTHR46213:SF24">
    <property type="entry name" value="HHH-GPD DOMAIN-CONTAINING PROTEIN"/>
    <property type="match status" value="1"/>
</dbReference>
<dbReference type="AlphaFoldDB" id="A0AAD7Q4X2"/>
<dbReference type="InterPro" id="IPR044811">
    <property type="entry name" value="DME/ROS1"/>
</dbReference>
<dbReference type="GO" id="GO:0141166">
    <property type="term" value="P:chromosomal 5-methylcytosine DNA demethylation pathway"/>
    <property type="evidence" value="ECO:0007669"/>
    <property type="project" value="InterPro"/>
</dbReference>
<name>A0AAD7Q4X2_QUISA</name>